<gene>
    <name evidence="2" type="ORF">LCGC14_2891410</name>
</gene>
<reference evidence="2" key="1">
    <citation type="journal article" date="2015" name="Nature">
        <title>Complex archaea that bridge the gap between prokaryotes and eukaryotes.</title>
        <authorList>
            <person name="Spang A."/>
            <person name="Saw J.H."/>
            <person name="Jorgensen S.L."/>
            <person name="Zaremba-Niedzwiedzka K."/>
            <person name="Martijn J."/>
            <person name="Lind A.E."/>
            <person name="van Eijk R."/>
            <person name="Schleper C."/>
            <person name="Guy L."/>
            <person name="Ettema T.J."/>
        </authorList>
    </citation>
    <scope>NUCLEOTIDE SEQUENCE</scope>
</reference>
<feature type="non-terminal residue" evidence="2">
    <location>
        <position position="1"/>
    </location>
</feature>
<dbReference type="Pfam" id="PF00072">
    <property type="entry name" value="Response_reg"/>
    <property type="match status" value="1"/>
</dbReference>
<dbReference type="InterPro" id="IPR001789">
    <property type="entry name" value="Sig_transdc_resp-reg_receiver"/>
</dbReference>
<protein>
    <recommendedName>
        <fullName evidence="1">Response regulatory domain-containing protein</fullName>
    </recommendedName>
</protein>
<dbReference type="InterPro" id="IPR011006">
    <property type="entry name" value="CheY-like_superfamily"/>
</dbReference>
<dbReference type="GO" id="GO:0000160">
    <property type="term" value="P:phosphorelay signal transduction system"/>
    <property type="evidence" value="ECO:0007669"/>
    <property type="project" value="InterPro"/>
</dbReference>
<dbReference type="PANTHER" id="PTHR44520">
    <property type="entry name" value="RESPONSE REGULATOR RCP1-RELATED"/>
    <property type="match status" value="1"/>
</dbReference>
<evidence type="ECO:0000259" key="1">
    <source>
        <dbReference type="PROSITE" id="PS50110"/>
    </source>
</evidence>
<feature type="domain" description="Response regulatory" evidence="1">
    <location>
        <begin position="1"/>
        <end position="90"/>
    </location>
</feature>
<dbReference type="Gene3D" id="3.40.50.2300">
    <property type="match status" value="1"/>
</dbReference>
<dbReference type="SUPFAM" id="SSF52172">
    <property type="entry name" value="CheY-like"/>
    <property type="match status" value="1"/>
</dbReference>
<dbReference type="PROSITE" id="PS50110">
    <property type="entry name" value="RESPONSE_REGULATORY"/>
    <property type="match status" value="1"/>
</dbReference>
<sequence length="90" mass="10359">AFDTLQKLVTDKEKLPKIIFLDLNMPIWDGWQFLDEFTKIPIEEPLTIYILSSSNNEADIEKAKKYSLTSNYLIKPISQSQLKDILAGNL</sequence>
<dbReference type="AlphaFoldDB" id="A0A0F9A518"/>
<name>A0A0F9A518_9ZZZZ</name>
<organism evidence="2">
    <name type="scientific">marine sediment metagenome</name>
    <dbReference type="NCBI Taxonomy" id="412755"/>
    <lineage>
        <taxon>unclassified sequences</taxon>
        <taxon>metagenomes</taxon>
        <taxon>ecological metagenomes</taxon>
    </lineage>
</organism>
<dbReference type="EMBL" id="LAZR01056677">
    <property type="protein sequence ID" value="KKK73679.1"/>
    <property type="molecule type" value="Genomic_DNA"/>
</dbReference>
<accession>A0A0F9A518</accession>
<dbReference type="PANTHER" id="PTHR44520:SF2">
    <property type="entry name" value="RESPONSE REGULATOR RCP1"/>
    <property type="match status" value="1"/>
</dbReference>
<dbReference type="InterPro" id="IPR052893">
    <property type="entry name" value="TCS_response_regulator"/>
</dbReference>
<proteinExistence type="predicted"/>
<comment type="caution">
    <text evidence="2">The sequence shown here is derived from an EMBL/GenBank/DDBJ whole genome shotgun (WGS) entry which is preliminary data.</text>
</comment>
<evidence type="ECO:0000313" key="2">
    <source>
        <dbReference type="EMBL" id="KKK73679.1"/>
    </source>
</evidence>